<feature type="domain" description="DUF4220" evidence="2">
    <location>
        <begin position="44"/>
        <end position="388"/>
    </location>
</feature>
<dbReference type="Pfam" id="PF04578">
    <property type="entry name" value="DUF594"/>
    <property type="match status" value="1"/>
</dbReference>
<dbReference type="AlphaFoldDB" id="A0AAV5KWE8"/>
<keyword evidence="1" id="KW-0472">Membrane</keyword>
<comment type="caution">
    <text evidence="3">The sequence shown here is derived from an EMBL/GenBank/DDBJ whole genome shotgun (WGS) entry which is preliminary data.</text>
</comment>
<reference evidence="3 4" key="1">
    <citation type="journal article" date="2021" name="Commun. Biol.">
        <title>The genome of Shorea leprosula (Dipterocarpaceae) highlights the ecological relevance of drought in aseasonal tropical rainforests.</title>
        <authorList>
            <person name="Ng K.K.S."/>
            <person name="Kobayashi M.J."/>
            <person name="Fawcett J.A."/>
            <person name="Hatakeyama M."/>
            <person name="Paape T."/>
            <person name="Ng C.H."/>
            <person name="Ang C.C."/>
            <person name="Tnah L.H."/>
            <person name="Lee C.T."/>
            <person name="Nishiyama T."/>
            <person name="Sese J."/>
            <person name="O'Brien M.J."/>
            <person name="Copetti D."/>
            <person name="Mohd Noor M.I."/>
            <person name="Ong R.C."/>
            <person name="Putra M."/>
            <person name="Sireger I.Z."/>
            <person name="Indrioko S."/>
            <person name="Kosugi Y."/>
            <person name="Izuno A."/>
            <person name="Isagi Y."/>
            <person name="Lee S.L."/>
            <person name="Shimizu K.K."/>
        </authorList>
    </citation>
    <scope>NUCLEOTIDE SEQUENCE [LARGE SCALE GENOMIC DNA]</scope>
    <source>
        <strain evidence="3">214</strain>
    </source>
</reference>
<sequence length="650" mass="75378">MRKTWNAWDVRVIVLLSLLLQTALIVLGKSRKHSVSLINRMILWFAYQSKDWVALAALGKLSNSHAESPTSNVLKALWAPLLILHLGGPDTITAYSFQDTKLWSRHLLILVVQSLFAIYVIYLAWTQYWLSILTLPLTVAGIIKYVERIMCLEATYAKKTKWIISVFKNPDYLYHPLLENRDSKIVLQGYALFSTMRPHVNDYFGQKKYLPSLKARIRAYLKESTGCVFINQAKLILQELLESDVQSSSNLTDHFDVAVAELGFIFDVVYTKAALIYTKIGCFLRLSSFICSLAVLVLFLIRFMQDVKLHFSIVDTFITMSLLVGAVALEFCAVFSMLSSDWAVILMLFHGNCLVRKILQLVLQYCPCFLPQQKRWSGLMGQFDLLDYCWNSSKGRLYSFLQKYCSSDIFEIYHRHKYSHPRFVEVPRCLKKREFYLRRLDSFFSNNSFEATRGEKTLKEISDIHDLEMSIQADFDYSIIAWHLATSICYRQDYNPNACSKAMEASKYLSNYMMYLLAMRSDMLLPEHCRSFWLDHVLRMLREAFSKERDKDAAFKSLLPDPTLFSTKTAMETAMEDLPKFAGNLAQNLSQSSKKWELIKEMWIEMLLYAAHSYQHVSHVQQLGQYGREFLTVIWIMGGYHPVKDVIMED</sequence>
<feature type="transmembrane region" description="Helical" evidence="1">
    <location>
        <begin position="102"/>
        <end position="122"/>
    </location>
</feature>
<feature type="transmembrane region" description="Helical" evidence="1">
    <location>
        <begin position="282"/>
        <end position="304"/>
    </location>
</feature>
<dbReference type="Proteomes" id="UP001054252">
    <property type="component" value="Unassembled WGS sequence"/>
</dbReference>
<evidence type="ECO:0000313" key="4">
    <source>
        <dbReference type="Proteomes" id="UP001054252"/>
    </source>
</evidence>
<name>A0AAV5KWE8_9ROSI</name>
<accession>A0AAV5KWE8</accession>
<feature type="transmembrane region" description="Helical" evidence="1">
    <location>
        <begin position="128"/>
        <end position="146"/>
    </location>
</feature>
<feature type="transmembrane region" description="Helical" evidence="1">
    <location>
        <begin position="316"/>
        <end position="338"/>
    </location>
</feature>
<keyword evidence="1" id="KW-0812">Transmembrane</keyword>
<evidence type="ECO:0000256" key="1">
    <source>
        <dbReference type="SAM" id="Phobius"/>
    </source>
</evidence>
<dbReference type="PANTHER" id="PTHR31325">
    <property type="entry name" value="OS01G0798800 PROTEIN-RELATED"/>
    <property type="match status" value="1"/>
</dbReference>
<dbReference type="InterPro" id="IPR007658">
    <property type="entry name" value="DUF594"/>
</dbReference>
<dbReference type="InterPro" id="IPR025315">
    <property type="entry name" value="DUF4220"/>
</dbReference>
<evidence type="ECO:0000259" key="2">
    <source>
        <dbReference type="Pfam" id="PF13968"/>
    </source>
</evidence>
<organism evidence="3 4">
    <name type="scientific">Rubroshorea leprosula</name>
    <dbReference type="NCBI Taxonomy" id="152421"/>
    <lineage>
        <taxon>Eukaryota</taxon>
        <taxon>Viridiplantae</taxon>
        <taxon>Streptophyta</taxon>
        <taxon>Embryophyta</taxon>
        <taxon>Tracheophyta</taxon>
        <taxon>Spermatophyta</taxon>
        <taxon>Magnoliopsida</taxon>
        <taxon>eudicotyledons</taxon>
        <taxon>Gunneridae</taxon>
        <taxon>Pentapetalae</taxon>
        <taxon>rosids</taxon>
        <taxon>malvids</taxon>
        <taxon>Malvales</taxon>
        <taxon>Dipterocarpaceae</taxon>
        <taxon>Rubroshorea</taxon>
    </lineage>
</organism>
<keyword evidence="4" id="KW-1185">Reference proteome</keyword>
<protein>
    <recommendedName>
        <fullName evidence="2">DUF4220 domain-containing protein</fullName>
    </recommendedName>
</protein>
<gene>
    <name evidence="3" type="ORF">SLEP1_g37877</name>
</gene>
<evidence type="ECO:0000313" key="3">
    <source>
        <dbReference type="EMBL" id="GKV28889.1"/>
    </source>
</evidence>
<proteinExistence type="predicted"/>
<dbReference type="Pfam" id="PF13968">
    <property type="entry name" value="DUF4220"/>
    <property type="match status" value="1"/>
</dbReference>
<dbReference type="EMBL" id="BPVZ01000081">
    <property type="protein sequence ID" value="GKV28889.1"/>
    <property type="molecule type" value="Genomic_DNA"/>
</dbReference>
<keyword evidence="1" id="KW-1133">Transmembrane helix</keyword>